<keyword evidence="2" id="KW-1185">Reference proteome</keyword>
<protein>
    <recommendedName>
        <fullName evidence="3">Sulfurtransferase complex subunit TusB</fullName>
    </recommendedName>
</protein>
<dbReference type="Gene3D" id="3.40.1260.10">
    <property type="entry name" value="DsrEFH-like"/>
    <property type="match status" value="1"/>
</dbReference>
<reference evidence="2" key="1">
    <citation type="journal article" date="2019" name="Int. J. Syst. Evol. Microbiol.">
        <title>The Global Catalogue of Microorganisms (GCM) 10K type strain sequencing project: providing services to taxonomists for standard genome sequencing and annotation.</title>
        <authorList>
            <consortium name="The Broad Institute Genomics Platform"/>
            <consortium name="The Broad Institute Genome Sequencing Center for Infectious Disease"/>
            <person name="Wu L."/>
            <person name="Ma J."/>
        </authorList>
    </citation>
    <scope>NUCLEOTIDE SEQUENCE [LARGE SCALE GENOMIC DNA]</scope>
    <source>
        <strain evidence="2">JCM 18472</strain>
    </source>
</reference>
<accession>A0ABP9RIW9</accession>
<dbReference type="EMBL" id="BAABKI010000028">
    <property type="protein sequence ID" value="GAA5178231.1"/>
    <property type="molecule type" value="Genomic_DNA"/>
</dbReference>
<proteinExistence type="predicted"/>
<gene>
    <name evidence="1" type="ORF">GCM10023342_28110</name>
</gene>
<dbReference type="NCBIfam" id="TIGR03011">
    <property type="entry name" value="sulf_tusB_dsrH"/>
    <property type="match status" value="1"/>
</dbReference>
<dbReference type="RefSeq" id="WP_031383555.1">
    <property type="nucleotide sequence ID" value="NZ_BAABKI010000028.1"/>
</dbReference>
<dbReference type="Proteomes" id="UP001500074">
    <property type="component" value="Unassembled WGS sequence"/>
</dbReference>
<sequence length="96" mass="10507">MLLHLLNRSPASSGVPHEVLRAMGPDDRLLLMEAGVYGAVEPHAALFSSLHGRCFALAEDLASRGLSEHCAAWITVLDMQGFVTLTEETQRTVSWF</sequence>
<dbReference type="PANTHER" id="PTHR37526">
    <property type="entry name" value="PROTEIN TUSB"/>
    <property type="match status" value="1"/>
</dbReference>
<evidence type="ECO:0008006" key="3">
    <source>
        <dbReference type="Google" id="ProtNLM"/>
    </source>
</evidence>
<organism evidence="1 2">
    <name type="scientific">Modicisalibacter zincidurans</name>
    <dbReference type="NCBI Taxonomy" id="1178777"/>
    <lineage>
        <taxon>Bacteria</taxon>
        <taxon>Pseudomonadati</taxon>
        <taxon>Pseudomonadota</taxon>
        <taxon>Gammaproteobacteria</taxon>
        <taxon>Oceanospirillales</taxon>
        <taxon>Halomonadaceae</taxon>
        <taxon>Modicisalibacter</taxon>
    </lineage>
</organism>
<dbReference type="InterPro" id="IPR007215">
    <property type="entry name" value="Sulphur_relay_TusB/DsrH"/>
</dbReference>
<dbReference type="PANTHER" id="PTHR37526:SF1">
    <property type="entry name" value="PROTEIN TUSB"/>
    <property type="match status" value="1"/>
</dbReference>
<dbReference type="InterPro" id="IPR027396">
    <property type="entry name" value="DsrEFH-like"/>
</dbReference>
<comment type="caution">
    <text evidence="1">The sequence shown here is derived from an EMBL/GenBank/DDBJ whole genome shotgun (WGS) entry which is preliminary data.</text>
</comment>
<name>A0ABP9RIW9_9GAMM</name>
<evidence type="ECO:0000313" key="2">
    <source>
        <dbReference type="Proteomes" id="UP001500074"/>
    </source>
</evidence>
<dbReference type="SUPFAM" id="SSF75169">
    <property type="entry name" value="DsrEFH-like"/>
    <property type="match status" value="1"/>
</dbReference>
<evidence type="ECO:0000313" key="1">
    <source>
        <dbReference type="EMBL" id="GAA5178231.1"/>
    </source>
</evidence>
<dbReference type="Pfam" id="PF04077">
    <property type="entry name" value="DsrH"/>
    <property type="match status" value="1"/>
</dbReference>